<feature type="region of interest" description="Disordered" evidence="5">
    <location>
        <begin position="560"/>
        <end position="590"/>
    </location>
</feature>
<dbReference type="InterPro" id="IPR032675">
    <property type="entry name" value="LRR_dom_sf"/>
</dbReference>
<evidence type="ECO:0000256" key="7">
    <source>
        <dbReference type="SAM" id="SignalP"/>
    </source>
</evidence>
<dbReference type="InterPro" id="IPR050467">
    <property type="entry name" value="LRFN"/>
</dbReference>
<dbReference type="SUPFAM" id="SSF52058">
    <property type="entry name" value="L domain-like"/>
    <property type="match status" value="1"/>
</dbReference>
<comment type="caution">
    <text evidence="9">The sequence shown here is derived from an EMBL/GenBank/DDBJ whole genome shotgun (WGS) entry which is preliminary data.</text>
</comment>
<keyword evidence="4" id="KW-0325">Glycoprotein</keyword>
<dbReference type="InterPro" id="IPR003591">
    <property type="entry name" value="Leu-rich_rpt_typical-subtyp"/>
</dbReference>
<evidence type="ECO:0000256" key="1">
    <source>
        <dbReference type="ARBA" id="ARBA00022614"/>
    </source>
</evidence>
<evidence type="ECO:0000256" key="5">
    <source>
        <dbReference type="SAM" id="MobiDB-lite"/>
    </source>
</evidence>
<evidence type="ECO:0000313" key="9">
    <source>
        <dbReference type="EMBL" id="KAF0291620.1"/>
    </source>
</evidence>
<dbReference type="SMART" id="SM00082">
    <property type="entry name" value="LRRCT"/>
    <property type="match status" value="1"/>
</dbReference>
<dbReference type="InterPro" id="IPR001611">
    <property type="entry name" value="Leu-rich_rpt"/>
</dbReference>
<proteinExistence type="predicted"/>
<evidence type="ECO:0000256" key="6">
    <source>
        <dbReference type="SAM" id="Phobius"/>
    </source>
</evidence>
<keyword evidence="6" id="KW-0472">Membrane</keyword>
<feature type="chain" id="PRO_5025692104" evidence="7">
    <location>
        <begin position="40"/>
        <end position="590"/>
    </location>
</feature>
<keyword evidence="6" id="KW-1133">Transmembrane helix</keyword>
<dbReference type="PROSITE" id="PS51450">
    <property type="entry name" value="LRR"/>
    <property type="match status" value="1"/>
</dbReference>
<name>A0A6A4VJZ3_AMPAM</name>
<dbReference type="SMART" id="SM00364">
    <property type="entry name" value="LRR_BAC"/>
    <property type="match status" value="6"/>
</dbReference>
<feature type="transmembrane region" description="Helical" evidence="6">
    <location>
        <begin position="434"/>
        <end position="455"/>
    </location>
</feature>
<reference evidence="9 10" key="1">
    <citation type="submission" date="2019-07" db="EMBL/GenBank/DDBJ databases">
        <title>Draft genome assembly of a fouling barnacle, Amphibalanus amphitrite (Darwin, 1854): The first reference genome for Thecostraca.</title>
        <authorList>
            <person name="Kim W."/>
        </authorList>
    </citation>
    <scope>NUCLEOTIDE SEQUENCE [LARGE SCALE GENOMIC DNA]</scope>
    <source>
        <strain evidence="9">SNU_AA5</strain>
        <tissue evidence="9">Soma without cirri and trophi</tissue>
    </source>
</reference>
<gene>
    <name evidence="9" type="primary">Lrrn3_0</name>
    <name evidence="9" type="ORF">FJT64_010295</name>
</gene>
<evidence type="ECO:0000256" key="3">
    <source>
        <dbReference type="ARBA" id="ARBA00022737"/>
    </source>
</evidence>
<dbReference type="Proteomes" id="UP000440578">
    <property type="component" value="Unassembled WGS sequence"/>
</dbReference>
<dbReference type="SMART" id="SM00369">
    <property type="entry name" value="LRR_TYP"/>
    <property type="match status" value="10"/>
</dbReference>
<evidence type="ECO:0000259" key="8">
    <source>
        <dbReference type="SMART" id="SM00082"/>
    </source>
</evidence>
<accession>A0A6A4VJZ3</accession>
<evidence type="ECO:0000256" key="4">
    <source>
        <dbReference type="ARBA" id="ARBA00023180"/>
    </source>
</evidence>
<keyword evidence="1" id="KW-0433">Leucine-rich repeat</keyword>
<dbReference type="InterPro" id="IPR000483">
    <property type="entry name" value="Cys-rich_flank_reg_C"/>
</dbReference>
<dbReference type="AlphaFoldDB" id="A0A6A4VJZ3"/>
<organism evidence="9 10">
    <name type="scientific">Amphibalanus amphitrite</name>
    <name type="common">Striped barnacle</name>
    <name type="synonym">Balanus amphitrite</name>
    <dbReference type="NCBI Taxonomy" id="1232801"/>
    <lineage>
        <taxon>Eukaryota</taxon>
        <taxon>Metazoa</taxon>
        <taxon>Ecdysozoa</taxon>
        <taxon>Arthropoda</taxon>
        <taxon>Crustacea</taxon>
        <taxon>Multicrustacea</taxon>
        <taxon>Cirripedia</taxon>
        <taxon>Thoracica</taxon>
        <taxon>Thoracicalcarea</taxon>
        <taxon>Balanomorpha</taxon>
        <taxon>Balanoidea</taxon>
        <taxon>Balanidae</taxon>
        <taxon>Amphibalaninae</taxon>
        <taxon>Amphibalanus</taxon>
    </lineage>
</organism>
<keyword evidence="10" id="KW-1185">Reference proteome</keyword>
<dbReference type="PANTHER" id="PTHR45842:SF12">
    <property type="entry name" value="KEKKON 5, ISOFORM A"/>
    <property type="match status" value="1"/>
</dbReference>
<evidence type="ECO:0000313" key="10">
    <source>
        <dbReference type="Proteomes" id="UP000440578"/>
    </source>
</evidence>
<dbReference type="EMBL" id="VIIS01001865">
    <property type="protein sequence ID" value="KAF0291620.1"/>
    <property type="molecule type" value="Genomic_DNA"/>
</dbReference>
<keyword evidence="2 7" id="KW-0732">Signal</keyword>
<evidence type="ECO:0000256" key="2">
    <source>
        <dbReference type="ARBA" id="ARBA00022729"/>
    </source>
</evidence>
<dbReference type="PRINTS" id="PR00019">
    <property type="entry name" value="LEURICHRPT"/>
</dbReference>
<feature type="signal peptide" evidence="7">
    <location>
        <begin position="1"/>
        <end position="39"/>
    </location>
</feature>
<dbReference type="Pfam" id="PF13855">
    <property type="entry name" value="LRR_8"/>
    <property type="match status" value="4"/>
</dbReference>
<dbReference type="PANTHER" id="PTHR45842">
    <property type="entry name" value="SYNAPTIC ADHESION-LIKE MOLECULE SALM"/>
    <property type="match status" value="1"/>
</dbReference>
<keyword evidence="3" id="KW-0677">Repeat</keyword>
<feature type="domain" description="LRRCT" evidence="8">
    <location>
        <begin position="381"/>
        <end position="428"/>
    </location>
</feature>
<sequence>MRRSAGAAALSAATPASFTMRGAALVLVLVLVQMVPATAVCPAQCLCNHTALTVSCQSGRLEHFPIQLNPRVQRLDLAGNRITRLHGSIDYYTGLVSLNLSSNAVERLDALTFEHQRLLQDLDLASNRLELVARGSLAGLRRLRRLSLADNRLVRLDDGALGEADHLQRLDLSGNRLRALGGALSGLARLQALSIGSNRLTRVRAAELRALTDLRQLGLCHNGLQTLEGAEQLPELRWLDLSGNRLTTLPDLSALTKLSHLDVSANRLSTLAAAAPSTLRWLDLSANRLSRLRAADLAGLPHLRQLRLCDSAQLREVAADALSGCPQLHTLQLCNNSRLARLPDRLLVATLRRVSVRDCRLSALPAPAAAADLSWLDARGNQLSCNCSLRWLQEAVAAGRAADLRCAGPGSVSGRRLSLLATAELWCPPPPAPLALSLGLPLLVLALLGGAFCALCRRRRSHRTATAGVCVATLAQSHGTKGAAAAAGGGREWPRYWPCEVGAPAPHGTGKLHTAASVWAPRPVSAEPRLVLSADSVRGYSSDEQYSTSIFSCTDQPALALRPCRPTGRETRSARPPTGADQRQPPSQPP</sequence>
<protein>
    <submittedName>
        <fullName evidence="9">Leucine-rich repeat neuronal protein 3</fullName>
    </submittedName>
</protein>
<dbReference type="OrthoDB" id="1055097at2759"/>
<keyword evidence="6" id="KW-0812">Transmembrane</keyword>
<dbReference type="Gene3D" id="3.80.10.10">
    <property type="entry name" value="Ribonuclease Inhibitor"/>
    <property type="match status" value="2"/>
</dbReference>